<organism evidence="1 2">
    <name type="scientific">Sedimentibacter saalensis</name>
    <dbReference type="NCBI Taxonomy" id="130788"/>
    <lineage>
        <taxon>Bacteria</taxon>
        <taxon>Bacillati</taxon>
        <taxon>Bacillota</taxon>
        <taxon>Tissierellia</taxon>
        <taxon>Sedimentibacter</taxon>
    </lineage>
</organism>
<comment type="caution">
    <text evidence="1">The sequence shown here is derived from an EMBL/GenBank/DDBJ whole genome shotgun (WGS) entry which is preliminary data.</text>
</comment>
<evidence type="ECO:0000313" key="2">
    <source>
        <dbReference type="Proteomes" id="UP000315343"/>
    </source>
</evidence>
<dbReference type="EMBL" id="VLKH01000004">
    <property type="protein sequence ID" value="TWH80434.1"/>
    <property type="molecule type" value="Genomic_DNA"/>
</dbReference>
<gene>
    <name evidence="1" type="ORF">LY60_01696</name>
</gene>
<dbReference type="OrthoDB" id="5420310at2"/>
<sequence>MERSKRVILVSHCILNQNTVVYPLARAKGAYKDIVMELIKNDIGIHQLPCPEYRYLGLKREPMTKAQYNTEGFRNINKSIAADTVNIIKEYINNGYEVLGVIGINESPTCSINGDKGILMEELINMLYHENIKISYMDVPTDYHDGEKGEKFIEEIKVLVSNLL</sequence>
<keyword evidence="2" id="KW-1185">Reference proteome</keyword>
<dbReference type="InterPro" id="IPR054648">
    <property type="entry name" value="TudS-rel"/>
</dbReference>
<dbReference type="RefSeq" id="WP_145082307.1">
    <property type="nucleotide sequence ID" value="NZ_VLKH01000004.1"/>
</dbReference>
<reference evidence="1 2" key="1">
    <citation type="submission" date="2019-07" db="EMBL/GenBank/DDBJ databases">
        <title>Genomic Encyclopedia of Type Strains, Phase I: the one thousand microbial genomes (KMG-I) project.</title>
        <authorList>
            <person name="Kyrpides N."/>
        </authorList>
    </citation>
    <scope>NUCLEOTIDE SEQUENCE [LARGE SCALE GENOMIC DNA]</scope>
    <source>
        <strain evidence="1 2">DSM 13558</strain>
    </source>
</reference>
<name>A0A562JCB4_9FIRM</name>
<dbReference type="Proteomes" id="UP000315343">
    <property type="component" value="Unassembled WGS sequence"/>
</dbReference>
<evidence type="ECO:0000313" key="1">
    <source>
        <dbReference type="EMBL" id="TWH80434.1"/>
    </source>
</evidence>
<dbReference type="NCBIfam" id="NF045597">
    <property type="entry name" value="TudS_rel_CD3072"/>
    <property type="match status" value="1"/>
</dbReference>
<accession>A0A562JCB4</accession>
<proteinExistence type="predicted"/>
<dbReference type="AlphaFoldDB" id="A0A562JCB4"/>
<protein>
    <submittedName>
        <fullName evidence="1">Putative secreted protein</fullName>
    </submittedName>
</protein>